<keyword evidence="1" id="KW-0328">Glycosyltransferase</keyword>
<accession>A0A2S5SWE5</accession>
<comment type="catalytic activity">
    <reaction evidence="7">
        <text>dTDP-beta-L-rhamnose + L-arginyl-[protein] = N(omega)-(alpha-L-rhamnosyl)-L-arginyl-[protein] + dTDP + H(+)</text>
        <dbReference type="Rhea" id="RHEA:66692"/>
        <dbReference type="Rhea" id="RHEA-COMP:10532"/>
        <dbReference type="Rhea" id="RHEA-COMP:17096"/>
        <dbReference type="ChEBI" id="CHEBI:15378"/>
        <dbReference type="ChEBI" id="CHEBI:29965"/>
        <dbReference type="ChEBI" id="CHEBI:57510"/>
        <dbReference type="ChEBI" id="CHEBI:58369"/>
        <dbReference type="ChEBI" id="CHEBI:167445"/>
    </reaction>
    <physiologicalReaction direction="left-to-right" evidence="7">
        <dbReference type="Rhea" id="RHEA:66693"/>
    </physiologicalReaction>
</comment>
<name>A0A2S5SWE5_9BURK</name>
<evidence type="ECO:0000256" key="7">
    <source>
        <dbReference type="ARBA" id="ARBA00048472"/>
    </source>
</evidence>
<evidence type="ECO:0000313" key="8">
    <source>
        <dbReference type="EMBL" id="PPE67071.1"/>
    </source>
</evidence>
<comment type="function">
    <text evidence="3">Protein-arginine rhamnosyltransferase that catalyzes the transfer of a single rhamnose to elongation factor P (EF-P) on 'Lys-32', a modification required for EF-P-dependent rescue of polyproline stalled ribosomes.</text>
</comment>
<keyword evidence="8" id="KW-0648">Protein biosynthesis</keyword>
<evidence type="ECO:0000256" key="5">
    <source>
        <dbReference type="ARBA" id="ARBA00024416"/>
    </source>
</evidence>
<evidence type="ECO:0000256" key="6">
    <source>
        <dbReference type="ARBA" id="ARBA00030025"/>
    </source>
</evidence>
<comment type="caution">
    <text evidence="8">The sequence shown here is derived from an EMBL/GenBank/DDBJ whole genome shotgun (WGS) entry which is preliminary data.</text>
</comment>
<keyword evidence="2 8" id="KW-0808">Transferase</keyword>
<dbReference type="Proteomes" id="UP000238605">
    <property type="component" value="Unassembled WGS sequence"/>
</dbReference>
<evidence type="ECO:0000313" key="9">
    <source>
        <dbReference type="Proteomes" id="UP000238605"/>
    </source>
</evidence>
<evidence type="ECO:0000256" key="2">
    <source>
        <dbReference type="ARBA" id="ARBA00022679"/>
    </source>
</evidence>
<reference evidence="8 9" key="1">
    <citation type="submission" date="2018-02" db="EMBL/GenBank/DDBJ databases">
        <title>Reclassifiation of [Polyangium] brachysporum DSM 7029 as Guopingzhaonella breviflexa gen. nov., sp. nov., a member of the family Comamonadaceae.</title>
        <authorList>
            <person name="Tang B."/>
        </authorList>
    </citation>
    <scope>NUCLEOTIDE SEQUENCE [LARGE SCALE GENOMIC DNA]</scope>
    <source>
        <strain evidence="8 9">BCRC 80649</strain>
    </source>
</reference>
<organism evidence="8 9">
    <name type="scientific">Caldimonas caldifontis</name>
    <dbReference type="NCBI Taxonomy" id="1452508"/>
    <lineage>
        <taxon>Bacteria</taxon>
        <taxon>Pseudomonadati</taxon>
        <taxon>Pseudomonadota</taxon>
        <taxon>Betaproteobacteria</taxon>
        <taxon>Burkholderiales</taxon>
        <taxon>Sphaerotilaceae</taxon>
        <taxon>Caldimonas</taxon>
    </lineage>
</organism>
<proteinExistence type="inferred from homology"/>
<dbReference type="InterPro" id="IPR016633">
    <property type="entry name" value="EarP"/>
</dbReference>
<protein>
    <recommendedName>
        <fullName evidence="5">Protein-arginine rhamnosyltransferase</fullName>
    </recommendedName>
    <alternativeName>
        <fullName evidence="6">EF-P arginine rhamnosyltransferase</fullName>
    </alternativeName>
</protein>
<dbReference type="PIRSF" id="PIRSF015557">
    <property type="entry name" value="UCP015557"/>
    <property type="match status" value="1"/>
</dbReference>
<dbReference type="GO" id="GO:0106361">
    <property type="term" value="F:protein-arginine rhamnosyltransferase activity"/>
    <property type="evidence" value="ECO:0007669"/>
    <property type="project" value="InterPro"/>
</dbReference>
<keyword evidence="8" id="KW-0251">Elongation factor</keyword>
<keyword evidence="9" id="KW-1185">Reference proteome</keyword>
<dbReference type="EMBL" id="PSNX01000004">
    <property type="protein sequence ID" value="PPE67071.1"/>
    <property type="molecule type" value="Genomic_DNA"/>
</dbReference>
<gene>
    <name evidence="8" type="primary">earP</name>
    <name evidence="8" type="ORF">C1704_06365</name>
</gene>
<dbReference type="RefSeq" id="WP_104301901.1">
    <property type="nucleotide sequence ID" value="NZ_PSNX01000004.1"/>
</dbReference>
<evidence type="ECO:0000256" key="4">
    <source>
        <dbReference type="ARBA" id="ARBA00024346"/>
    </source>
</evidence>
<comment type="similarity">
    <text evidence="4">Belongs to the glycosyltransferase 104 family.</text>
</comment>
<dbReference type="AlphaFoldDB" id="A0A2S5SWE5"/>
<dbReference type="Pfam" id="PF10093">
    <property type="entry name" value="EarP"/>
    <property type="match status" value="1"/>
</dbReference>
<dbReference type="GO" id="GO:0003746">
    <property type="term" value="F:translation elongation factor activity"/>
    <property type="evidence" value="ECO:0007669"/>
    <property type="project" value="UniProtKB-KW"/>
</dbReference>
<sequence length="367" mass="41169">MHWDLFCRVIDNYGDIGVCWRLAADLAGRGQAVRLWVDDPSALAWMAPQGCPRVEVRHWREHWDPVEPGDVVIEAFGCDPPDAYIERMAARTPPPMWINLEYLSAEDYVERSHGLPSPRFQSPGAGLVKRFFYPGFTPNTGGLLREPGLRAERAAFDGTAWLAARGFVRAPHEQVISLFCYDTPRLPAWLEALAEQPTLLLVTPGLATRQVEALLGRSACEGRIDRLGALRLGWLPALPQPEFDRLLWACDLNVVRGEDSFVRAQWAERPFIWHIYPQSDGAHALKLEAFLDRYLLHAPTTVGHPLRALWRSWNGLAADLAPLRPASWPDPHAWQGHSRQWAGQLARQADLCTQLLALTQTPAAHSG</sequence>
<dbReference type="NCBIfam" id="TIGR03837">
    <property type="entry name" value="efp_Arg_rhamno"/>
    <property type="match status" value="1"/>
</dbReference>
<evidence type="ECO:0000256" key="3">
    <source>
        <dbReference type="ARBA" id="ARBA00024303"/>
    </source>
</evidence>
<dbReference type="OrthoDB" id="209085at2"/>
<evidence type="ECO:0000256" key="1">
    <source>
        <dbReference type="ARBA" id="ARBA00022676"/>
    </source>
</evidence>